<gene>
    <name evidence="2" type="ORF">HMPREF9134_01631</name>
</gene>
<evidence type="ECO:0000313" key="3">
    <source>
        <dbReference type="Proteomes" id="UP000010408"/>
    </source>
</evidence>
<dbReference type="SUPFAM" id="SSF48452">
    <property type="entry name" value="TPR-like"/>
    <property type="match status" value="1"/>
</dbReference>
<dbReference type="PATRIC" id="fig|1127696.3.peg.1471"/>
<comment type="caution">
    <text evidence="2">The sequence shown here is derived from an EMBL/GenBank/DDBJ whole genome shotgun (WGS) entry which is preliminary data.</text>
</comment>
<feature type="chain" id="PRO_5003954204" evidence="1">
    <location>
        <begin position="22"/>
        <end position="449"/>
    </location>
</feature>
<dbReference type="Proteomes" id="UP000010408">
    <property type="component" value="Unassembled WGS sequence"/>
</dbReference>
<sequence>MKLNRMILVAALGFLSTAAYAQTGKASGTPFGSGQDSIRCRQSISLFTSLGKTGNYQDAFEHWKKAYDECPASSKNIYIIGVKILQWKLGQAKDPAAKKKALADLLKLYDDRATYFGDDAKMGTDKIMLGKTKEYLLAAGNDADYAQVYAWLKPVVARYKEQTAPEALYYFAFSSRAVAMRDTTKVENYINDYLEAAGYADAALEAVANDAEARKQIETFKNPMDAEFAQSGLAGCEMLNRVYTVDKIEAHKTDKAFLTSTASLFQNAGCSSTAAFRASQYLFDIEPTATAAMLLAGNLIEHNKYSEASDYLNKAISLSKSSSDRVKCYEVLIQLAMKQNNYSQARAYASKVLAENPNSGRALIVLAQMTANSASSYFPDDKVKQRCVYYLVINKLRRAASVDPKVAGEANRLISSYSRLLPSAQDIFMHPEIKKGSTLNIGGESVVIP</sequence>
<dbReference type="STRING" id="1127696.HMPREF9134_01631"/>
<reference evidence="2 3" key="1">
    <citation type="submission" date="2012-05" db="EMBL/GenBank/DDBJ databases">
        <authorList>
            <person name="Weinstock G."/>
            <person name="Sodergren E."/>
            <person name="Lobos E.A."/>
            <person name="Fulton L."/>
            <person name="Fulton R."/>
            <person name="Courtney L."/>
            <person name="Fronick C."/>
            <person name="O'Laughlin M."/>
            <person name="Godfrey J."/>
            <person name="Wilson R.M."/>
            <person name="Miner T."/>
            <person name="Farmer C."/>
            <person name="Delehaunty K."/>
            <person name="Cordes M."/>
            <person name="Minx P."/>
            <person name="Tomlinson C."/>
            <person name="Chen J."/>
            <person name="Wollam A."/>
            <person name="Pepin K.H."/>
            <person name="Bhonagiri V."/>
            <person name="Zhang X."/>
            <person name="Suruliraj S."/>
            <person name="Warren W."/>
            <person name="Mitreva M."/>
            <person name="Mardis E.R."/>
            <person name="Wilson R.K."/>
        </authorList>
    </citation>
    <scope>NUCLEOTIDE SEQUENCE [LARGE SCALE GENOMIC DNA]</scope>
    <source>
        <strain evidence="2 3">F0037</strain>
    </source>
</reference>
<dbReference type="HOGENOM" id="CLU_047119_0_0_10"/>
<evidence type="ECO:0000313" key="2">
    <source>
        <dbReference type="EMBL" id="EKY00297.1"/>
    </source>
</evidence>
<dbReference type="EMBL" id="AMEQ01000040">
    <property type="protein sequence ID" value="EKY00297.1"/>
    <property type="molecule type" value="Genomic_DNA"/>
</dbReference>
<accession>L1NAU0</accession>
<proteinExistence type="predicted"/>
<dbReference type="RefSeq" id="WP_005467753.1">
    <property type="nucleotide sequence ID" value="NZ_KB291032.1"/>
</dbReference>
<protein>
    <submittedName>
        <fullName evidence="2">Tetratricopeptide repeat protein</fullName>
    </submittedName>
</protein>
<organism evidence="2 3">
    <name type="scientific">Porphyromonas catoniae F0037</name>
    <dbReference type="NCBI Taxonomy" id="1127696"/>
    <lineage>
        <taxon>Bacteria</taxon>
        <taxon>Pseudomonadati</taxon>
        <taxon>Bacteroidota</taxon>
        <taxon>Bacteroidia</taxon>
        <taxon>Bacteroidales</taxon>
        <taxon>Porphyromonadaceae</taxon>
        <taxon>Porphyromonas</taxon>
    </lineage>
</organism>
<evidence type="ECO:0000256" key="1">
    <source>
        <dbReference type="SAM" id="SignalP"/>
    </source>
</evidence>
<feature type="signal peptide" evidence="1">
    <location>
        <begin position="1"/>
        <end position="21"/>
    </location>
</feature>
<dbReference type="Gene3D" id="1.25.40.10">
    <property type="entry name" value="Tetratricopeptide repeat domain"/>
    <property type="match status" value="1"/>
</dbReference>
<dbReference type="InterPro" id="IPR011990">
    <property type="entry name" value="TPR-like_helical_dom_sf"/>
</dbReference>
<name>L1NAU0_9PORP</name>
<dbReference type="AlphaFoldDB" id="L1NAU0"/>
<keyword evidence="1" id="KW-0732">Signal</keyword>
<dbReference type="eggNOG" id="COG0457">
    <property type="taxonomic scope" value="Bacteria"/>
</dbReference>
<dbReference type="InterPro" id="IPR019734">
    <property type="entry name" value="TPR_rpt"/>
</dbReference>
<dbReference type="SMART" id="SM00028">
    <property type="entry name" value="TPR"/>
    <property type="match status" value="3"/>
</dbReference>